<dbReference type="InterPro" id="IPR012133">
    <property type="entry name" value="Alpha-hydoxy_acid_DH_FMN"/>
</dbReference>
<dbReference type="PANTHER" id="PTHR10578:SF121">
    <property type="entry name" value="(S)-2-HYDROXY-ACID OXIDASE"/>
    <property type="match status" value="1"/>
</dbReference>
<dbReference type="GO" id="GO:0050665">
    <property type="term" value="P:hydrogen peroxide biosynthetic process"/>
    <property type="evidence" value="ECO:0007669"/>
    <property type="project" value="UniProtKB-ARBA"/>
</dbReference>
<dbReference type="Pfam" id="PF01070">
    <property type="entry name" value="FMN_dh"/>
    <property type="match status" value="1"/>
</dbReference>
<keyword evidence="10" id="KW-0601">Photorespiration</keyword>
<dbReference type="CDD" id="cd02809">
    <property type="entry name" value="alpha_hydroxyacid_oxid_FMN"/>
    <property type="match status" value="1"/>
</dbReference>
<dbReference type="PROSITE" id="PS51349">
    <property type="entry name" value="FMN_HYDROXY_ACID_DH_2"/>
    <property type="match status" value="1"/>
</dbReference>
<comment type="caution">
    <text evidence="14">The sequence shown here is derived from an EMBL/GenBank/DDBJ whole genome shotgun (WGS) entry which is preliminary data.</text>
</comment>
<keyword evidence="9" id="KW-0576">Peroxisome</keyword>
<dbReference type="Proteomes" id="UP001237642">
    <property type="component" value="Unassembled WGS sequence"/>
</dbReference>
<reference evidence="14" key="1">
    <citation type="submission" date="2023-02" db="EMBL/GenBank/DDBJ databases">
        <title>Genome of toxic invasive species Heracleum sosnowskyi carries increased number of genes despite the absence of recent whole-genome duplications.</title>
        <authorList>
            <person name="Schelkunov M."/>
            <person name="Shtratnikova V."/>
            <person name="Makarenko M."/>
            <person name="Klepikova A."/>
            <person name="Omelchenko D."/>
            <person name="Novikova G."/>
            <person name="Obukhova E."/>
            <person name="Bogdanov V."/>
            <person name="Penin A."/>
            <person name="Logacheva M."/>
        </authorList>
    </citation>
    <scope>NUCLEOTIDE SEQUENCE</scope>
    <source>
        <strain evidence="14">Hsosn_3</strain>
        <tissue evidence="14">Leaf</tissue>
    </source>
</reference>
<dbReference type="GO" id="GO:0010181">
    <property type="term" value="F:FMN binding"/>
    <property type="evidence" value="ECO:0007669"/>
    <property type="project" value="InterPro"/>
</dbReference>
<dbReference type="InterPro" id="IPR000262">
    <property type="entry name" value="FMN-dep_DH"/>
</dbReference>
<evidence type="ECO:0000256" key="7">
    <source>
        <dbReference type="ARBA" id="ARBA00022643"/>
    </source>
</evidence>
<dbReference type="SUPFAM" id="SSF51395">
    <property type="entry name" value="FMN-linked oxidoreductases"/>
    <property type="match status" value="1"/>
</dbReference>
<comment type="subcellular location">
    <subcellularLocation>
        <location evidence="2">Peroxisome</location>
    </subcellularLocation>
</comment>
<dbReference type="EC" id="1.1.3.15" evidence="4"/>
<evidence type="ECO:0000256" key="6">
    <source>
        <dbReference type="ARBA" id="ARBA00022630"/>
    </source>
</evidence>
<evidence type="ECO:0000256" key="4">
    <source>
        <dbReference type="ARBA" id="ARBA00013087"/>
    </source>
</evidence>
<organism evidence="14 15">
    <name type="scientific">Heracleum sosnowskyi</name>
    <dbReference type="NCBI Taxonomy" id="360622"/>
    <lineage>
        <taxon>Eukaryota</taxon>
        <taxon>Viridiplantae</taxon>
        <taxon>Streptophyta</taxon>
        <taxon>Embryophyta</taxon>
        <taxon>Tracheophyta</taxon>
        <taxon>Spermatophyta</taxon>
        <taxon>Magnoliopsida</taxon>
        <taxon>eudicotyledons</taxon>
        <taxon>Gunneridae</taxon>
        <taxon>Pentapetalae</taxon>
        <taxon>asterids</taxon>
        <taxon>campanulids</taxon>
        <taxon>Apiales</taxon>
        <taxon>Apiaceae</taxon>
        <taxon>Apioideae</taxon>
        <taxon>apioid superclade</taxon>
        <taxon>Tordylieae</taxon>
        <taxon>Tordyliinae</taxon>
        <taxon>Heracleum</taxon>
    </lineage>
</organism>
<dbReference type="InterPro" id="IPR008259">
    <property type="entry name" value="FMN_hydac_DH_AS"/>
</dbReference>
<dbReference type="Pfam" id="PF13369">
    <property type="entry name" value="Transglut_core2"/>
    <property type="match status" value="1"/>
</dbReference>
<evidence type="ECO:0000313" key="14">
    <source>
        <dbReference type="EMBL" id="KAK1400982.1"/>
    </source>
</evidence>
<keyword evidence="5" id="KW-0323">Glycolate pathway</keyword>
<dbReference type="FunFam" id="3.20.20.70:FF:000063">
    <property type="entry name" value="peroxisomal (S)-2-hydroxy-acid oxidase GLO1"/>
    <property type="match status" value="1"/>
</dbReference>
<comment type="cofactor">
    <cofactor evidence="1">
        <name>FMN</name>
        <dbReference type="ChEBI" id="CHEBI:58210"/>
    </cofactor>
</comment>
<feature type="domain" description="FMN hydroxy acid dehydrogenase" evidence="13">
    <location>
        <begin position="1"/>
        <end position="364"/>
    </location>
</feature>
<evidence type="ECO:0000259" key="13">
    <source>
        <dbReference type="PROSITE" id="PS51349"/>
    </source>
</evidence>
<evidence type="ECO:0000256" key="11">
    <source>
        <dbReference type="ARBA" id="ARBA00024042"/>
    </source>
</evidence>
<protein>
    <recommendedName>
        <fullName evidence="4">(S)-2-hydroxy-acid oxidase</fullName>
        <ecNumber evidence="4">1.1.3.15</ecNumber>
    </recommendedName>
</protein>
<dbReference type="InterPro" id="IPR037396">
    <property type="entry name" value="FMN_HAD"/>
</dbReference>
<comment type="pathway">
    <text evidence="3">Photosynthesis; photorespiration; glycine from 2-phosphoglycolate: step 2/3.</text>
</comment>
<dbReference type="GO" id="GO:0003973">
    <property type="term" value="F:(S)-2-hydroxy-acid oxidase activity"/>
    <property type="evidence" value="ECO:0007669"/>
    <property type="project" value="UniProtKB-EC"/>
</dbReference>
<evidence type="ECO:0000256" key="12">
    <source>
        <dbReference type="ARBA" id="ARBA00036241"/>
    </source>
</evidence>
<keyword evidence="8" id="KW-0560">Oxidoreductase</keyword>
<evidence type="ECO:0000256" key="3">
    <source>
        <dbReference type="ARBA" id="ARBA00004923"/>
    </source>
</evidence>
<comment type="similarity">
    <text evidence="11">Belongs to the FMN-dependent alpha-hydroxy acid dehydrogenase family.</text>
</comment>
<dbReference type="EMBL" id="JAUIZM010000001">
    <property type="protein sequence ID" value="KAK1400982.1"/>
    <property type="molecule type" value="Genomic_DNA"/>
</dbReference>
<evidence type="ECO:0000256" key="9">
    <source>
        <dbReference type="ARBA" id="ARBA00023140"/>
    </source>
</evidence>
<reference evidence="14" key="2">
    <citation type="submission" date="2023-05" db="EMBL/GenBank/DDBJ databases">
        <authorList>
            <person name="Schelkunov M.I."/>
        </authorList>
    </citation>
    <scope>NUCLEOTIDE SEQUENCE</scope>
    <source>
        <strain evidence="14">Hsosn_3</strain>
        <tissue evidence="14">Leaf</tissue>
    </source>
</reference>
<name>A0AAD8N9J4_9APIA</name>
<sequence length="762" mass="85436">MEVSQVTNVMEFEAIAKKKLPKMIYDYFASGAEDEWTLKENRSAFSRILFRPRILIDVSNIDISTTILGFNVSMPIMIAPTGMLKMAHPEGEFAVARAASSASTIMTLSSLGNSSIEEVASTGPGLRFFQLYVYKDRNMVIKLVKRAEKAGYKAIALTVDTPWLGKREADIKNRFNMPPNLTFKNFEGMDIGKFDKIINADSGLSKYLAGFSDRSLSWKDIAWLKTITHLPILVKGVITAEDAKIAVQTGAAGIIVSNHGARQLDYVPATIMVLEEVVQAVQGKIPVFLDGGVRRGTDVFKALALGAAGIFVGRPIIWSLAADGEAGVRKALQMLREEFELTMALTGCRSLKEITRKHIAAPWDRAQITPSKSSSSVNTVCRSQIGEESDEYKFVLHDALDSSGNNTIHARAAREGFCSEVKNLSEVERKTSITINKRVDLGRTALYIAAEDDSLISHSSVPLPVEAFLERLDDLSMGYCSHFSSSFNSSPEIFLECMDTYLYINKAFRRHNSKNPFEQRTLYLHSVLTHRLGSASMLSLVYTEILKMLRLWGLLSFDVEIFFPHDSSSSPKGYIKQKSKESDQAHIMTTESLLVKILKELKDAFWPFQLDQNKSLFLRAAEAANCSRRSRNVNESASELASVKAAQHRLERGVWTSVRFGDMRRALSACERLILLNTDPKELRDYSVLLYHSGFYEESLHYLKLYQDTEKYSMEAKSSDSTSDLEKTAVDMLVIRLNLILMEDGWSNPPYARNFLHNSEPW</sequence>
<evidence type="ECO:0000256" key="10">
    <source>
        <dbReference type="ARBA" id="ARBA00023238"/>
    </source>
</evidence>
<evidence type="ECO:0000256" key="5">
    <source>
        <dbReference type="ARBA" id="ARBA00022594"/>
    </source>
</evidence>
<dbReference type="GO" id="GO:0009854">
    <property type="term" value="P:oxidative photosynthetic carbon pathway"/>
    <property type="evidence" value="ECO:0007669"/>
    <property type="project" value="UniProtKB-KW"/>
</dbReference>
<dbReference type="InterPro" id="IPR032698">
    <property type="entry name" value="SirB1_N"/>
</dbReference>
<evidence type="ECO:0000256" key="8">
    <source>
        <dbReference type="ARBA" id="ARBA00023002"/>
    </source>
</evidence>
<accession>A0AAD8N9J4</accession>
<gene>
    <name evidence="14" type="ORF">POM88_000587</name>
</gene>
<dbReference type="InterPro" id="IPR013785">
    <property type="entry name" value="Aldolase_TIM"/>
</dbReference>
<dbReference type="Gene3D" id="3.20.20.70">
    <property type="entry name" value="Aldolase class I"/>
    <property type="match status" value="1"/>
</dbReference>
<dbReference type="GO" id="GO:0005777">
    <property type="term" value="C:peroxisome"/>
    <property type="evidence" value="ECO:0007669"/>
    <property type="project" value="UniProtKB-SubCell"/>
</dbReference>
<dbReference type="PROSITE" id="PS00557">
    <property type="entry name" value="FMN_HYDROXY_ACID_DH_1"/>
    <property type="match status" value="1"/>
</dbReference>
<keyword evidence="15" id="KW-1185">Reference proteome</keyword>
<evidence type="ECO:0000313" key="15">
    <source>
        <dbReference type="Proteomes" id="UP001237642"/>
    </source>
</evidence>
<evidence type="ECO:0000256" key="1">
    <source>
        <dbReference type="ARBA" id="ARBA00001917"/>
    </source>
</evidence>
<keyword evidence="6" id="KW-0285">Flavoprotein</keyword>
<dbReference type="PANTHER" id="PTHR10578">
    <property type="entry name" value="S -2-HYDROXY-ACID OXIDASE-RELATED"/>
    <property type="match status" value="1"/>
</dbReference>
<comment type="catalytic activity">
    <reaction evidence="12">
        <text>glycolate + O2 = glyoxylate + H2O2</text>
        <dbReference type="Rhea" id="RHEA:25311"/>
        <dbReference type="ChEBI" id="CHEBI:15379"/>
        <dbReference type="ChEBI" id="CHEBI:16240"/>
        <dbReference type="ChEBI" id="CHEBI:29805"/>
        <dbReference type="ChEBI" id="CHEBI:36655"/>
        <dbReference type="EC" id="1.1.3.15"/>
    </reaction>
    <physiologicalReaction direction="left-to-right" evidence="12">
        <dbReference type="Rhea" id="RHEA:25312"/>
    </physiologicalReaction>
</comment>
<evidence type="ECO:0000256" key="2">
    <source>
        <dbReference type="ARBA" id="ARBA00004275"/>
    </source>
</evidence>
<dbReference type="AlphaFoldDB" id="A0AAD8N9J4"/>
<proteinExistence type="inferred from homology"/>
<keyword evidence="7" id="KW-0288">FMN</keyword>